<evidence type="ECO:0000256" key="2">
    <source>
        <dbReference type="ARBA" id="ARBA00005677"/>
    </source>
</evidence>
<dbReference type="Pfam" id="PF05046">
    <property type="entry name" value="Img2"/>
    <property type="match status" value="1"/>
</dbReference>
<dbReference type="Proteomes" id="UP001432027">
    <property type="component" value="Unassembled WGS sequence"/>
</dbReference>
<accession>A0AAV5SCI8</accession>
<feature type="compositionally biased region" description="Low complexity" evidence="8">
    <location>
        <begin position="1"/>
        <end position="21"/>
    </location>
</feature>
<dbReference type="InterPro" id="IPR007740">
    <property type="entry name" value="Ribosomal_mL49"/>
</dbReference>
<keyword evidence="10" id="KW-1185">Reference proteome</keyword>
<keyword evidence="4" id="KW-0496">Mitochondrion</keyword>
<reference evidence="9" key="1">
    <citation type="submission" date="2023-10" db="EMBL/GenBank/DDBJ databases">
        <title>Genome assembly of Pristionchus species.</title>
        <authorList>
            <person name="Yoshida K."/>
            <person name="Sommer R.J."/>
        </authorList>
    </citation>
    <scope>NUCLEOTIDE SEQUENCE</scope>
    <source>
        <strain evidence="9">RS0144</strain>
    </source>
</reference>
<dbReference type="Gene3D" id="3.30.780.10">
    <property type="entry name" value="SUI1-like domain"/>
    <property type="match status" value="1"/>
</dbReference>
<dbReference type="FunFam" id="3.30.780.10:FF:000009">
    <property type="entry name" value="39S ribosomal protein L49, mitochondrial"/>
    <property type="match status" value="1"/>
</dbReference>
<feature type="region of interest" description="Disordered" evidence="8">
    <location>
        <begin position="1"/>
        <end position="34"/>
    </location>
</feature>
<dbReference type="GO" id="GO:0003735">
    <property type="term" value="F:structural constituent of ribosome"/>
    <property type="evidence" value="ECO:0007669"/>
    <property type="project" value="InterPro"/>
</dbReference>
<evidence type="ECO:0000256" key="7">
    <source>
        <dbReference type="ARBA" id="ARBA00035545"/>
    </source>
</evidence>
<feature type="non-terminal residue" evidence="9">
    <location>
        <position position="1"/>
    </location>
</feature>
<dbReference type="GO" id="GO:0005762">
    <property type="term" value="C:mitochondrial large ribosomal subunit"/>
    <property type="evidence" value="ECO:0007669"/>
    <property type="project" value="TreeGrafter"/>
</dbReference>
<comment type="similarity">
    <text evidence="2">Belongs to the mitochondrion-specific ribosomal protein mL49 family.</text>
</comment>
<evidence type="ECO:0000256" key="4">
    <source>
        <dbReference type="ARBA" id="ARBA00023128"/>
    </source>
</evidence>
<protein>
    <recommendedName>
        <fullName evidence="6">Large ribosomal subunit protein mL49</fullName>
    </recommendedName>
    <alternativeName>
        <fullName evidence="7">39S ribosomal protein L49, mitochondrial</fullName>
    </alternativeName>
</protein>
<name>A0AAV5SCI8_9BILA</name>
<evidence type="ECO:0000313" key="10">
    <source>
        <dbReference type="Proteomes" id="UP001432027"/>
    </source>
</evidence>
<evidence type="ECO:0000313" key="9">
    <source>
        <dbReference type="EMBL" id="GMS80125.1"/>
    </source>
</evidence>
<proteinExistence type="inferred from homology"/>
<comment type="subcellular location">
    <subcellularLocation>
        <location evidence="1">Mitochondrion</location>
    </subcellularLocation>
</comment>
<keyword evidence="3" id="KW-0689">Ribosomal protein</keyword>
<dbReference type="GO" id="GO:0006412">
    <property type="term" value="P:translation"/>
    <property type="evidence" value="ECO:0007669"/>
    <property type="project" value="InterPro"/>
</dbReference>
<dbReference type="AlphaFoldDB" id="A0AAV5SCI8"/>
<evidence type="ECO:0000256" key="1">
    <source>
        <dbReference type="ARBA" id="ARBA00004173"/>
    </source>
</evidence>
<evidence type="ECO:0000256" key="3">
    <source>
        <dbReference type="ARBA" id="ARBA00022980"/>
    </source>
</evidence>
<dbReference type="PANTHER" id="PTHR13477">
    <property type="entry name" value="MITOCHONDRIAL 39S RIBOSOMAL PROTEIN L49"/>
    <property type="match status" value="1"/>
</dbReference>
<evidence type="ECO:0000256" key="5">
    <source>
        <dbReference type="ARBA" id="ARBA00023274"/>
    </source>
</evidence>
<gene>
    <name evidence="9" type="ORF">PENTCL1PPCAC_2300</name>
</gene>
<organism evidence="9 10">
    <name type="scientific">Pristionchus entomophagus</name>
    <dbReference type="NCBI Taxonomy" id="358040"/>
    <lineage>
        <taxon>Eukaryota</taxon>
        <taxon>Metazoa</taxon>
        <taxon>Ecdysozoa</taxon>
        <taxon>Nematoda</taxon>
        <taxon>Chromadorea</taxon>
        <taxon>Rhabditida</taxon>
        <taxon>Rhabditina</taxon>
        <taxon>Diplogasteromorpha</taxon>
        <taxon>Diplogasteroidea</taxon>
        <taxon>Neodiplogasteridae</taxon>
        <taxon>Pristionchus</taxon>
    </lineage>
</organism>
<evidence type="ECO:0000256" key="6">
    <source>
        <dbReference type="ARBA" id="ARBA00035191"/>
    </source>
</evidence>
<sequence>RMLRSSLSRISRVSSRLSSNSTPPTADDKPWLNPWKHAIPQKEETRTWYGEAEVDWSFVERILPREVVPDLPKHVSYPTPSGWRPPMDPPPSLPYHVARKRDHLFPLYLEKRRDLLNEKSLDFDYVELVTLKGIDGDVFACEADLRWYLEEAVGHPVATHVDELKGRIKVKGADRSLLEKFLFEKGF</sequence>
<comment type="caution">
    <text evidence="9">The sequence shown here is derived from an EMBL/GenBank/DDBJ whole genome shotgun (WGS) entry which is preliminary data.</text>
</comment>
<dbReference type="PANTHER" id="PTHR13477:SF0">
    <property type="entry name" value="LARGE RIBOSOMAL SUBUNIT PROTEIN ML49"/>
    <property type="match status" value="1"/>
</dbReference>
<evidence type="ECO:0000256" key="8">
    <source>
        <dbReference type="SAM" id="MobiDB-lite"/>
    </source>
</evidence>
<keyword evidence="5" id="KW-0687">Ribonucleoprotein</keyword>
<dbReference type="EMBL" id="BTSX01000001">
    <property type="protein sequence ID" value="GMS80125.1"/>
    <property type="molecule type" value="Genomic_DNA"/>
</dbReference>